<reference evidence="2" key="1">
    <citation type="journal article" date="2023" name="Nat. Plants">
        <title>Single-cell RNA sequencing provides a high-resolution roadmap for understanding the multicellular compartmentation of specialized metabolism.</title>
        <authorList>
            <person name="Sun S."/>
            <person name="Shen X."/>
            <person name="Li Y."/>
            <person name="Li Y."/>
            <person name="Wang S."/>
            <person name="Li R."/>
            <person name="Zhang H."/>
            <person name="Shen G."/>
            <person name="Guo B."/>
            <person name="Wei J."/>
            <person name="Xu J."/>
            <person name="St-Pierre B."/>
            <person name="Chen S."/>
            <person name="Sun C."/>
        </authorList>
    </citation>
    <scope>NUCLEOTIDE SEQUENCE [LARGE SCALE GENOMIC DNA]</scope>
</reference>
<evidence type="ECO:0000313" key="2">
    <source>
        <dbReference type="Proteomes" id="UP001060085"/>
    </source>
</evidence>
<dbReference type="Proteomes" id="UP001060085">
    <property type="component" value="Linkage Group LG02"/>
</dbReference>
<name>A0ACC0BYF9_CATRO</name>
<proteinExistence type="predicted"/>
<keyword evidence="2" id="KW-1185">Reference proteome</keyword>
<dbReference type="EMBL" id="CM044702">
    <property type="protein sequence ID" value="KAI5677637.1"/>
    <property type="molecule type" value="Genomic_DNA"/>
</dbReference>
<sequence length="199" mass="22730">MVTVVMMITMTVMMMEMRSSPYMLHLWHQLVDRKGVLSRNKRPDVARDVPAPMEKRKKVKPSDWEQIEAAEGGPVDPELIPSYGGHVAGRIWHGQVFIFMIVSHQVRAACYLQYILDSSLFSDRSGSIVPARLWPLLRDVSRVGRFAWGATCLAYLYRNLGQTSRADAKELAGCRSLLESNEYRSQRPIHIRNKRQDSG</sequence>
<comment type="caution">
    <text evidence="1">The sequence shown here is derived from an EMBL/GenBank/DDBJ whole genome shotgun (WGS) entry which is preliminary data.</text>
</comment>
<evidence type="ECO:0000313" key="1">
    <source>
        <dbReference type="EMBL" id="KAI5677637.1"/>
    </source>
</evidence>
<gene>
    <name evidence="1" type="ORF">M9H77_08587</name>
</gene>
<accession>A0ACC0BYF9</accession>
<organism evidence="1 2">
    <name type="scientific">Catharanthus roseus</name>
    <name type="common">Madagascar periwinkle</name>
    <name type="synonym">Vinca rosea</name>
    <dbReference type="NCBI Taxonomy" id="4058"/>
    <lineage>
        <taxon>Eukaryota</taxon>
        <taxon>Viridiplantae</taxon>
        <taxon>Streptophyta</taxon>
        <taxon>Embryophyta</taxon>
        <taxon>Tracheophyta</taxon>
        <taxon>Spermatophyta</taxon>
        <taxon>Magnoliopsida</taxon>
        <taxon>eudicotyledons</taxon>
        <taxon>Gunneridae</taxon>
        <taxon>Pentapetalae</taxon>
        <taxon>asterids</taxon>
        <taxon>lamiids</taxon>
        <taxon>Gentianales</taxon>
        <taxon>Apocynaceae</taxon>
        <taxon>Rauvolfioideae</taxon>
        <taxon>Vinceae</taxon>
        <taxon>Catharanthinae</taxon>
        <taxon>Catharanthus</taxon>
    </lineage>
</organism>
<protein>
    <submittedName>
        <fullName evidence="1">Uncharacterized protein</fullName>
    </submittedName>
</protein>